<keyword evidence="5 9" id="KW-0812">Transmembrane</keyword>
<feature type="transmembrane region" description="Helical" evidence="9">
    <location>
        <begin position="234"/>
        <end position="253"/>
    </location>
</feature>
<dbReference type="SUPFAM" id="SSF161098">
    <property type="entry name" value="MetI-like"/>
    <property type="match status" value="1"/>
</dbReference>
<protein>
    <recommendedName>
        <fullName evidence="10">ABC transmembrane type-1 domain-containing protein</fullName>
    </recommendedName>
</protein>
<proteinExistence type="inferred from homology"/>
<dbReference type="CDD" id="cd06261">
    <property type="entry name" value="TM_PBP2"/>
    <property type="match status" value="1"/>
</dbReference>
<feature type="transmembrane region" description="Helical" evidence="9">
    <location>
        <begin position="20"/>
        <end position="39"/>
    </location>
</feature>
<evidence type="ECO:0000313" key="12">
    <source>
        <dbReference type="Proteomes" id="UP000068164"/>
    </source>
</evidence>
<accession>A0A109JU30</accession>
<dbReference type="InterPro" id="IPR000515">
    <property type="entry name" value="MetI-like"/>
</dbReference>
<dbReference type="Gene3D" id="1.10.3720.10">
    <property type="entry name" value="MetI-like"/>
    <property type="match status" value="1"/>
</dbReference>
<evidence type="ECO:0000256" key="3">
    <source>
        <dbReference type="ARBA" id="ARBA00022448"/>
    </source>
</evidence>
<keyword evidence="4" id="KW-1003">Cell membrane</keyword>
<dbReference type="OrthoDB" id="9809799at2"/>
<dbReference type="RefSeq" id="WP_028749251.1">
    <property type="nucleotide sequence ID" value="NZ_LNCD01000055.1"/>
</dbReference>
<feature type="transmembrane region" description="Helical" evidence="9">
    <location>
        <begin position="202"/>
        <end position="222"/>
    </location>
</feature>
<feature type="transmembrane region" description="Helical" evidence="9">
    <location>
        <begin position="123"/>
        <end position="144"/>
    </location>
</feature>
<dbReference type="PANTHER" id="PTHR30614">
    <property type="entry name" value="MEMBRANE COMPONENT OF AMINO ACID ABC TRANSPORTER"/>
    <property type="match status" value="1"/>
</dbReference>
<reference evidence="11 12" key="1">
    <citation type="submission" date="2015-11" db="EMBL/GenBank/DDBJ databases">
        <title>Draft Genome Sequence of the Strain BR 10423 (Rhizobium sp.) isolated from nodules of Mimosa pudica.</title>
        <authorList>
            <person name="Barauna A.C."/>
            <person name="Zilli J.E."/>
            <person name="Simoes-Araujo J.L."/>
            <person name="Reis V.M."/>
            <person name="James E.K."/>
            <person name="Reis F.B.Jr."/>
            <person name="Rouws L.F."/>
            <person name="Passos S.R."/>
            <person name="Gois S.R."/>
        </authorList>
    </citation>
    <scope>NUCLEOTIDE SEQUENCE [LARGE SCALE GENOMIC DNA]</scope>
    <source>
        <strain evidence="11 12">BR10423</strain>
    </source>
</reference>
<keyword evidence="3 9" id="KW-0813">Transport</keyword>
<evidence type="ECO:0000256" key="4">
    <source>
        <dbReference type="ARBA" id="ARBA00022475"/>
    </source>
</evidence>
<feature type="transmembrane region" description="Helical" evidence="9">
    <location>
        <begin position="51"/>
        <end position="69"/>
    </location>
</feature>
<comment type="caution">
    <text evidence="11">The sequence shown here is derived from an EMBL/GenBank/DDBJ whole genome shotgun (WGS) entry which is preliminary data.</text>
</comment>
<keyword evidence="6" id="KW-0029">Amino-acid transport</keyword>
<sequence length="365" mass="38440">MQLTSPTSAPISKPFWQAHLALVTIAIVTIVAMIVIASTGQQKLREIGLDISFDYLFATAGFSISQSVIPLPPGSTNLAAIGVGFANALAVAFMAIAGSTVLGLLTALARLSDNPLAARIGRFYVNVVRNVPLIVFLVFFYLALLQLPAPRAATATLGGIFFTNRGIVVPAPEFSLPWLAAGALLLTAAFGARFIASRLRWLCPTLICLGVALMMGTANYQIPALSGFSIKGGISLSNEFGALLFGIAFYFGAEMAEVIRAGILSVPRVQSEAASTLGLGKAAAFRLVIAPQALRLAIPPTINVYVNIIKSTPLGVAVGYPEIMTVTYQIMQNTGRAIESVIVLAGIFMAINALCSLLLNALDRR</sequence>
<dbReference type="AlphaFoldDB" id="A0A109JU30"/>
<evidence type="ECO:0000256" key="7">
    <source>
        <dbReference type="ARBA" id="ARBA00022989"/>
    </source>
</evidence>
<evidence type="ECO:0000313" key="11">
    <source>
        <dbReference type="EMBL" id="KWV55148.1"/>
    </source>
</evidence>
<gene>
    <name evidence="11" type="ORF">AS026_37880</name>
</gene>
<evidence type="ECO:0000256" key="6">
    <source>
        <dbReference type="ARBA" id="ARBA00022970"/>
    </source>
</evidence>
<feature type="transmembrane region" description="Helical" evidence="9">
    <location>
        <begin position="176"/>
        <end position="195"/>
    </location>
</feature>
<name>A0A109JU30_9HYPH</name>
<dbReference type="GO" id="GO:0043190">
    <property type="term" value="C:ATP-binding cassette (ABC) transporter complex"/>
    <property type="evidence" value="ECO:0007669"/>
    <property type="project" value="InterPro"/>
</dbReference>
<evidence type="ECO:0000256" key="9">
    <source>
        <dbReference type="RuleBase" id="RU363032"/>
    </source>
</evidence>
<evidence type="ECO:0000256" key="2">
    <source>
        <dbReference type="ARBA" id="ARBA00010072"/>
    </source>
</evidence>
<organism evidence="11 12">
    <name type="scientific">Rhizobium altiplani</name>
    <dbReference type="NCBI Taxonomy" id="1864509"/>
    <lineage>
        <taxon>Bacteria</taxon>
        <taxon>Pseudomonadati</taxon>
        <taxon>Pseudomonadota</taxon>
        <taxon>Alphaproteobacteria</taxon>
        <taxon>Hyphomicrobiales</taxon>
        <taxon>Rhizobiaceae</taxon>
        <taxon>Rhizobium/Agrobacterium group</taxon>
        <taxon>Rhizobium</taxon>
    </lineage>
</organism>
<feature type="domain" description="ABC transmembrane type-1" evidence="10">
    <location>
        <begin position="85"/>
        <end position="359"/>
    </location>
</feature>
<keyword evidence="8 9" id="KW-0472">Membrane</keyword>
<evidence type="ECO:0000256" key="1">
    <source>
        <dbReference type="ARBA" id="ARBA00004429"/>
    </source>
</evidence>
<dbReference type="InterPro" id="IPR043429">
    <property type="entry name" value="ArtM/GltK/GlnP/TcyL/YhdX-like"/>
</dbReference>
<dbReference type="InterPro" id="IPR010065">
    <property type="entry name" value="AA_ABC_transptr_permease_3TM"/>
</dbReference>
<evidence type="ECO:0000256" key="5">
    <source>
        <dbReference type="ARBA" id="ARBA00022692"/>
    </source>
</evidence>
<dbReference type="Proteomes" id="UP000068164">
    <property type="component" value="Unassembled WGS sequence"/>
</dbReference>
<dbReference type="EMBL" id="LNCD01000055">
    <property type="protein sequence ID" value="KWV55148.1"/>
    <property type="molecule type" value="Genomic_DNA"/>
</dbReference>
<dbReference type="PROSITE" id="PS50928">
    <property type="entry name" value="ABC_TM1"/>
    <property type="match status" value="1"/>
</dbReference>
<dbReference type="GO" id="GO:0006865">
    <property type="term" value="P:amino acid transport"/>
    <property type="evidence" value="ECO:0007669"/>
    <property type="project" value="UniProtKB-KW"/>
</dbReference>
<feature type="transmembrane region" description="Helical" evidence="9">
    <location>
        <begin position="89"/>
        <end position="111"/>
    </location>
</feature>
<feature type="transmembrane region" description="Helical" evidence="9">
    <location>
        <begin position="341"/>
        <end position="362"/>
    </location>
</feature>
<dbReference type="NCBIfam" id="TIGR01726">
    <property type="entry name" value="HEQRo_perm_3TM"/>
    <property type="match status" value="1"/>
</dbReference>
<keyword evidence="7 9" id="KW-1133">Transmembrane helix</keyword>
<dbReference type="InterPro" id="IPR035906">
    <property type="entry name" value="MetI-like_sf"/>
</dbReference>
<evidence type="ECO:0000259" key="10">
    <source>
        <dbReference type="PROSITE" id="PS50928"/>
    </source>
</evidence>
<comment type="similarity">
    <text evidence="2">Belongs to the binding-protein-dependent transport system permease family. HisMQ subfamily.</text>
</comment>
<dbReference type="GO" id="GO:0022857">
    <property type="term" value="F:transmembrane transporter activity"/>
    <property type="evidence" value="ECO:0007669"/>
    <property type="project" value="InterPro"/>
</dbReference>
<dbReference type="PANTHER" id="PTHR30614:SF37">
    <property type="entry name" value="AMINO-ACID ABC TRANSPORTER PERMEASE PROTEIN YHDX-RELATED"/>
    <property type="match status" value="1"/>
</dbReference>
<keyword evidence="12" id="KW-1185">Reference proteome</keyword>
<comment type="subcellular location">
    <subcellularLocation>
        <location evidence="1">Cell inner membrane</location>
        <topology evidence="1">Multi-pass membrane protein</topology>
    </subcellularLocation>
    <subcellularLocation>
        <location evidence="9">Cell membrane</location>
        <topology evidence="9">Multi-pass membrane protein</topology>
    </subcellularLocation>
</comment>
<dbReference type="Pfam" id="PF00528">
    <property type="entry name" value="BPD_transp_1"/>
    <property type="match status" value="1"/>
</dbReference>
<evidence type="ECO:0000256" key="8">
    <source>
        <dbReference type="ARBA" id="ARBA00023136"/>
    </source>
</evidence>